<evidence type="ECO:0000256" key="3">
    <source>
        <dbReference type="PIRSR" id="PIRSR606225-1"/>
    </source>
</evidence>
<feature type="region of interest" description="Disordered" evidence="6">
    <location>
        <begin position="1"/>
        <end position="23"/>
    </location>
</feature>
<dbReference type="KEGG" id="abac:LuPra_05825"/>
<dbReference type="Gene3D" id="3.10.290.10">
    <property type="entry name" value="RNA-binding S4 domain"/>
    <property type="match status" value="1"/>
</dbReference>
<dbReference type="GO" id="GO:0003723">
    <property type="term" value="F:RNA binding"/>
    <property type="evidence" value="ECO:0007669"/>
    <property type="project" value="UniProtKB-KW"/>
</dbReference>
<name>A0A143PWG3_LUTPR</name>
<protein>
    <recommendedName>
        <fullName evidence="5">Pseudouridine synthase</fullName>
        <ecNumber evidence="5">5.4.99.-</ecNumber>
    </recommendedName>
</protein>
<dbReference type="PROSITE" id="PS50889">
    <property type="entry name" value="S4"/>
    <property type="match status" value="1"/>
</dbReference>
<evidence type="ECO:0000256" key="4">
    <source>
        <dbReference type="PROSITE-ProRule" id="PRU00182"/>
    </source>
</evidence>
<organism evidence="9 10">
    <name type="scientific">Luteitalea pratensis</name>
    <dbReference type="NCBI Taxonomy" id="1855912"/>
    <lineage>
        <taxon>Bacteria</taxon>
        <taxon>Pseudomonadati</taxon>
        <taxon>Acidobacteriota</taxon>
        <taxon>Vicinamibacteria</taxon>
        <taxon>Vicinamibacterales</taxon>
        <taxon>Vicinamibacteraceae</taxon>
        <taxon>Luteitalea</taxon>
    </lineage>
</organism>
<dbReference type="PROSITE" id="PS01129">
    <property type="entry name" value="PSI_RLU"/>
    <property type="match status" value="1"/>
</dbReference>
<evidence type="ECO:0000256" key="6">
    <source>
        <dbReference type="SAM" id="MobiDB-lite"/>
    </source>
</evidence>
<reference evidence="10" key="2">
    <citation type="submission" date="2016-04" db="EMBL/GenBank/DDBJ databases">
        <title>First Complete Genome Sequence of a Subdivision 6 Acidobacterium.</title>
        <authorList>
            <person name="Huang S."/>
            <person name="Vieira S."/>
            <person name="Bunk B."/>
            <person name="Riedel T."/>
            <person name="Sproeer C."/>
            <person name="Overmann J."/>
        </authorList>
    </citation>
    <scope>NUCLEOTIDE SEQUENCE [LARGE SCALE GENOMIC DNA]</scope>
    <source>
        <strain evidence="10">DSM 100886 HEG_-6_39</strain>
    </source>
</reference>
<evidence type="ECO:0000256" key="2">
    <source>
        <dbReference type="ARBA" id="ARBA00023235"/>
    </source>
</evidence>
<accession>A0A143PWG3</accession>
<dbReference type="PANTHER" id="PTHR21600:SF44">
    <property type="entry name" value="RIBOSOMAL LARGE SUBUNIT PSEUDOURIDINE SYNTHASE D"/>
    <property type="match status" value="1"/>
</dbReference>
<dbReference type="InterPro" id="IPR020103">
    <property type="entry name" value="PsdUridine_synth_cat_dom_sf"/>
</dbReference>
<dbReference type="Pfam" id="PF01479">
    <property type="entry name" value="S4"/>
    <property type="match status" value="1"/>
</dbReference>
<evidence type="ECO:0000259" key="7">
    <source>
        <dbReference type="Pfam" id="PF00849"/>
    </source>
</evidence>
<keyword evidence="2 5" id="KW-0413">Isomerase</keyword>
<feature type="domain" description="RNA-binding S4" evidence="8">
    <location>
        <begin position="37"/>
        <end position="66"/>
    </location>
</feature>
<evidence type="ECO:0000313" key="9">
    <source>
        <dbReference type="EMBL" id="AMY12548.1"/>
    </source>
</evidence>
<evidence type="ECO:0000259" key="8">
    <source>
        <dbReference type="Pfam" id="PF01479"/>
    </source>
</evidence>
<sequence length="356" mass="38748">MHEFDEDDEFDPDDAIGDATEGGRTVSVEIGEDEANQRADQALAALLAGLSRSQVQRLIKEGQVRVGAAVDAEGEPPGRVLTKASEVLPPGTVLSVTLPEPVASEAAPEDIPLDILFEDEQLIVVNKAAGMVVHPAAGHATGTLVNALLHHVQDLSGVGGTLRPGIVHRLDKGTSGVMVVAKNDVAHAELARQFHDREVEKEYVALVWGLVHSGRRIEAPIGRDQHSRQKMTTRARRARSAVTRVTWALHLPGVSLIRVAIHTGRTHQIRVHLSSVGHAICGDATYGGIPRRIAPHLKALSSLQRPFLHAERLVFMHPTERRRMEFEAPLPEDLHHVLEQLDAAVARFGYKTLQNP</sequence>
<dbReference type="Proteomes" id="UP000076079">
    <property type="component" value="Chromosome"/>
</dbReference>
<comment type="catalytic activity">
    <reaction evidence="5">
        <text>a uridine in RNA = a pseudouridine in RNA</text>
        <dbReference type="Rhea" id="RHEA:48348"/>
        <dbReference type="Rhea" id="RHEA-COMP:12068"/>
        <dbReference type="Rhea" id="RHEA-COMP:12069"/>
        <dbReference type="ChEBI" id="CHEBI:65314"/>
        <dbReference type="ChEBI" id="CHEBI:65315"/>
    </reaction>
</comment>
<dbReference type="PANTHER" id="PTHR21600">
    <property type="entry name" value="MITOCHONDRIAL RNA PSEUDOURIDINE SYNTHASE"/>
    <property type="match status" value="1"/>
</dbReference>
<dbReference type="Gene3D" id="3.30.2350.10">
    <property type="entry name" value="Pseudouridine synthase"/>
    <property type="match status" value="1"/>
</dbReference>
<dbReference type="AlphaFoldDB" id="A0A143PWG3"/>
<dbReference type="PATRIC" id="fig|1813736.3.peg.6125"/>
<feature type="active site" evidence="3">
    <location>
        <position position="171"/>
    </location>
</feature>
<keyword evidence="10" id="KW-1185">Reference proteome</keyword>
<dbReference type="SUPFAM" id="SSF55174">
    <property type="entry name" value="Alpha-L RNA-binding motif"/>
    <property type="match status" value="1"/>
</dbReference>
<dbReference type="EC" id="5.4.99.-" evidence="5"/>
<feature type="domain" description="Pseudouridine synthase RsuA/RluA-like" evidence="7">
    <location>
        <begin position="121"/>
        <end position="275"/>
    </location>
</feature>
<dbReference type="InterPro" id="IPR050188">
    <property type="entry name" value="RluA_PseudoU_synthase"/>
</dbReference>
<dbReference type="NCBIfam" id="TIGR00005">
    <property type="entry name" value="rluA_subfam"/>
    <property type="match status" value="1"/>
</dbReference>
<dbReference type="RefSeq" id="WP_110173995.1">
    <property type="nucleotide sequence ID" value="NZ_CP015136.1"/>
</dbReference>
<keyword evidence="4" id="KW-0694">RNA-binding</keyword>
<evidence type="ECO:0000256" key="5">
    <source>
        <dbReference type="RuleBase" id="RU362028"/>
    </source>
</evidence>
<dbReference type="InterPro" id="IPR006224">
    <property type="entry name" value="PsdUridine_synth_RluA-like_CS"/>
</dbReference>
<dbReference type="Pfam" id="PF00849">
    <property type="entry name" value="PseudoU_synth_2"/>
    <property type="match status" value="1"/>
</dbReference>
<comment type="function">
    <text evidence="5">Responsible for synthesis of pseudouridine from uracil.</text>
</comment>
<dbReference type="InterPro" id="IPR036986">
    <property type="entry name" value="S4_RNA-bd_sf"/>
</dbReference>
<dbReference type="GO" id="GO:0120159">
    <property type="term" value="F:rRNA pseudouridine synthase activity"/>
    <property type="evidence" value="ECO:0007669"/>
    <property type="project" value="UniProtKB-ARBA"/>
</dbReference>
<dbReference type="STRING" id="1855912.LuPra_05825"/>
<feature type="compositionally biased region" description="Acidic residues" evidence="6">
    <location>
        <begin position="1"/>
        <end position="16"/>
    </location>
</feature>
<proteinExistence type="inferred from homology"/>
<evidence type="ECO:0000313" key="10">
    <source>
        <dbReference type="Proteomes" id="UP000076079"/>
    </source>
</evidence>
<reference evidence="9 10" key="1">
    <citation type="journal article" date="2016" name="Genome Announc.">
        <title>First Complete Genome Sequence of a Subdivision 6 Acidobacterium Strain.</title>
        <authorList>
            <person name="Huang S."/>
            <person name="Vieira S."/>
            <person name="Bunk B."/>
            <person name="Riedel T."/>
            <person name="Sproer C."/>
            <person name="Overmann J."/>
        </authorList>
    </citation>
    <scope>NUCLEOTIDE SEQUENCE [LARGE SCALE GENOMIC DNA]</scope>
    <source>
        <strain evidence="10">DSM 100886 HEG_-6_39</strain>
    </source>
</reference>
<comment type="similarity">
    <text evidence="1 5">Belongs to the pseudouridine synthase RluA family.</text>
</comment>
<dbReference type="CDD" id="cd00165">
    <property type="entry name" value="S4"/>
    <property type="match status" value="1"/>
</dbReference>
<evidence type="ECO:0000256" key="1">
    <source>
        <dbReference type="ARBA" id="ARBA00010876"/>
    </source>
</evidence>
<dbReference type="InterPro" id="IPR002942">
    <property type="entry name" value="S4_RNA-bd"/>
</dbReference>
<dbReference type="GO" id="GO:0000455">
    <property type="term" value="P:enzyme-directed rRNA pseudouridine synthesis"/>
    <property type="evidence" value="ECO:0007669"/>
    <property type="project" value="UniProtKB-ARBA"/>
</dbReference>
<dbReference type="InterPro" id="IPR006225">
    <property type="entry name" value="PsdUridine_synth_RluC/D"/>
</dbReference>
<gene>
    <name evidence="9" type="primary">rluD_3</name>
    <name evidence="9" type="ORF">LuPra_05825</name>
</gene>
<dbReference type="CDD" id="cd02869">
    <property type="entry name" value="PseudoU_synth_RluA_like"/>
    <property type="match status" value="1"/>
</dbReference>
<dbReference type="OrthoDB" id="9807829at2"/>
<dbReference type="SUPFAM" id="SSF55120">
    <property type="entry name" value="Pseudouridine synthase"/>
    <property type="match status" value="1"/>
</dbReference>
<dbReference type="InterPro" id="IPR006145">
    <property type="entry name" value="PsdUridine_synth_RsuA/RluA"/>
</dbReference>
<dbReference type="EMBL" id="CP015136">
    <property type="protein sequence ID" value="AMY12548.1"/>
    <property type="molecule type" value="Genomic_DNA"/>
</dbReference>